<feature type="compositionally biased region" description="Basic residues" evidence="2">
    <location>
        <begin position="428"/>
        <end position="443"/>
    </location>
</feature>
<reference evidence="5 6" key="1">
    <citation type="submission" date="2021-07" db="EMBL/GenBank/DDBJ databases">
        <title>The Aristolochia fimbriata genome: insights into angiosperm evolution, floral development and chemical biosynthesis.</title>
        <authorList>
            <person name="Jiao Y."/>
        </authorList>
    </citation>
    <scope>NUCLEOTIDE SEQUENCE [LARGE SCALE GENOMIC DNA]</scope>
    <source>
        <strain evidence="5">IBCAS-2021</strain>
        <tissue evidence="5">Leaf</tissue>
    </source>
</reference>
<feature type="chain" id="PRO_5043753605" evidence="4">
    <location>
        <begin position="24"/>
        <end position="443"/>
    </location>
</feature>
<evidence type="ECO:0000313" key="5">
    <source>
        <dbReference type="EMBL" id="KAG9449260.1"/>
    </source>
</evidence>
<keyword evidence="4" id="KW-0732">Signal</keyword>
<dbReference type="SUPFAM" id="SSF57997">
    <property type="entry name" value="Tropomyosin"/>
    <property type="match status" value="1"/>
</dbReference>
<dbReference type="SUPFAM" id="SSF58113">
    <property type="entry name" value="Apolipoprotein A-I"/>
    <property type="match status" value="1"/>
</dbReference>
<accession>A0AAV7EMD1</accession>
<protein>
    <submittedName>
        <fullName evidence="5">Uncharacterized protein</fullName>
    </submittedName>
</protein>
<sequence>MATSKLLILAVVVFALVFNRIAADAGIGDEDVAIERADPALAIELEQLKSKVSVLESSVDEKIRELKSKDERISQMEKIVQEKKGGVAALEREIKSLKEKGSVAAEEQVVRAHARAGELEKQVETLKKDIEMQSKIKAAWEGRTTEAESKVQELTAKLESLQKINNEQKNRIRKTERALQLAEEEIMNAKLEAASKKNELIEVHGAWLPPWLASHLIQSQSFAARNWNVYGKPLADAAVQKASEKSAQAKKWAEPHIETLKTKLIPFLREKWIIVSTTAGPYVQSATSKTIELYETSKVTLTPHVVKVKETATPYLQEAKRISKPYIDQVATSAKPHVDRVRVISKPYTDKVVHVSGKFLKSATTYHHKVQANVQEKLERHELTKPLATTELVWFVASAVLALPIFVLYKMLTGALCSKSAKPGRNSHGNHGHRRPKRRHADK</sequence>
<evidence type="ECO:0000313" key="6">
    <source>
        <dbReference type="Proteomes" id="UP000825729"/>
    </source>
</evidence>
<dbReference type="PANTHER" id="PTHR34360">
    <property type="entry name" value="OS08G0519400 PROTEIN"/>
    <property type="match status" value="1"/>
</dbReference>
<dbReference type="PANTHER" id="PTHR34360:SF1">
    <property type="entry name" value="OS08G0519400 PROTEIN"/>
    <property type="match status" value="1"/>
</dbReference>
<comment type="caution">
    <text evidence="5">The sequence shown here is derived from an EMBL/GenBank/DDBJ whole genome shotgun (WGS) entry which is preliminary data.</text>
</comment>
<evidence type="ECO:0000256" key="2">
    <source>
        <dbReference type="SAM" id="MobiDB-lite"/>
    </source>
</evidence>
<gene>
    <name evidence="5" type="ORF">H6P81_009225</name>
</gene>
<keyword evidence="3" id="KW-1133">Transmembrane helix</keyword>
<dbReference type="AlphaFoldDB" id="A0AAV7EMD1"/>
<keyword evidence="6" id="KW-1185">Reference proteome</keyword>
<feature type="signal peptide" evidence="4">
    <location>
        <begin position="1"/>
        <end position="23"/>
    </location>
</feature>
<evidence type="ECO:0000256" key="3">
    <source>
        <dbReference type="SAM" id="Phobius"/>
    </source>
</evidence>
<dbReference type="Gene3D" id="1.20.5.1230">
    <property type="entry name" value="Apolipoprotein A-I"/>
    <property type="match status" value="1"/>
</dbReference>
<evidence type="ECO:0000256" key="1">
    <source>
        <dbReference type="SAM" id="Coils"/>
    </source>
</evidence>
<feature type="transmembrane region" description="Helical" evidence="3">
    <location>
        <begin position="392"/>
        <end position="412"/>
    </location>
</feature>
<dbReference type="Proteomes" id="UP000825729">
    <property type="component" value="Unassembled WGS sequence"/>
</dbReference>
<evidence type="ECO:0000256" key="4">
    <source>
        <dbReference type="SAM" id="SignalP"/>
    </source>
</evidence>
<proteinExistence type="predicted"/>
<feature type="coiled-coil region" evidence="1">
    <location>
        <begin position="45"/>
        <end position="199"/>
    </location>
</feature>
<organism evidence="5 6">
    <name type="scientific">Aristolochia fimbriata</name>
    <name type="common">White veined hardy Dutchman's pipe vine</name>
    <dbReference type="NCBI Taxonomy" id="158543"/>
    <lineage>
        <taxon>Eukaryota</taxon>
        <taxon>Viridiplantae</taxon>
        <taxon>Streptophyta</taxon>
        <taxon>Embryophyta</taxon>
        <taxon>Tracheophyta</taxon>
        <taxon>Spermatophyta</taxon>
        <taxon>Magnoliopsida</taxon>
        <taxon>Magnoliidae</taxon>
        <taxon>Piperales</taxon>
        <taxon>Aristolochiaceae</taxon>
        <taxon>Aristolochia</taxon>
    </lineage>
</organism>
<keyword evidence="1" id="KW-0175">Coiled coil</keyword>
<keyword evidence="3" id="KW-0472">Membrane</keyword>
<name>A0AAV7EMD1_ARIFI</name>
<keyword evidence="3" id="KW-0812">Transmembrane</keyword>
<dbReference type="Gene3D" id="1.10.287.1490">
    <property type="match status" value="1"/>
</dbReference>
<feature type="region of interest" description="Disordered" evidence="2">
    <location>
        <begin position="419"/>
        <end position="443"/>
    </location>
</feature>
<dbReference type="EMBL" id="JAINDJ010000004">
    <property type="protein sequence ID" value="KAG9449260.1"/>
    <property type="molecule type" value="Genomic_DNA"/>
</dbReference>